<dbReference type="AlphaFoldDB" id="A0A978W5R4"/>
<dbReference type="EMBL" id="JAEACU010000001">
    <property type="protein sequence ID" value="KAH7547298.1"/>
    <property type="molecule type" value="Genomic_DNA"/>
</dbReference>
<comment type="caution">
    <text evidence="1">The sequence shown here is derived from an EMBL/GenBank/DDBJ whole genome shotgun (WGS) entry which is preliminary data.</text>
</comment>
<dbReference type="Proteomes" id="UP000813462">
    <property type="component" value="Unassembled WGS sequence"/>
</dbReference>
<proteinExistence type="predicted"/>
<sequence length="117" mass="13284">MKLNNCCSSSNSRNSSIRNYLRRSGYGSSVSFSAIAASSKMIAMPRWRMLWIKIKKEKKRLFDCSTYTPVHLPYDPYTYAQNFDQGSNWADPDNLSRSFSARFAVPSRILKKGGLVG</sequence>
<reference evidence="1" key="1">
    <citation type="journal article" date="2021" name="Front. Plant Sci.">
        <title>Chromosome-Scale Genome Assembly for Chinese Sour Jujube and Insights Into Its Genome Evolution and Domestication Signature.</title>
        <authorList>
            <person name="Shen L.-Y."/>
            <person name="Luo H."/>
            <person name="Wang X.-L."/>
            <person name="Wang X.-M."/>
            <person name="Qiu X.-J."/>
            <person name="Liu H."/>
            <person name="Zhou S.-S."/>
            <person name="Jia K.-H."/>
            <person name="Nie S."/>
            <person name="Bao Y.-T."/>
            <person name="Zhang R.-G."/>
            <person name="Yun Q.-Z."/>
            <person name="Chai Y.-H."/>
            <person name="Lu J.-Y."/>
            <person name="Li Y."/>
            <person name="Zhao S.-W."/>
            <person name="Mao J.-F."/>
            <person name="Jia S.-G."/>
            <person name="Mao Y.-M."/>
        </authorList>
    </citation>
    <scope>NUCLEOTIDE SEQUENCE</scope>
    <source>
        <strain evidence="1">AT0</strain>
        <tissue evidence="1">Leaf</tissue>
    </source>
</reference>
<gene>
    <name evidence="1" type="ORF">FEM48_Zijuj01G0294900</name>
</gene>
<accession>A0A978W5R4</accession>
<evidence type="ECO:0000313" key="2">
    <source>
        <dbReference type="Proteomes" id="UP000813462"/>
    </source>
</evidence>
<protein>
    <submittedName>
        <fullName evidence="1">Uncharacterized protein</fullName>
    </submittedName>
</protein>
<name>A0A978W5R4_ZIZJJ</name>
<evidence type="ECO:0000313" key="1">
    <source>
        <dbReference type="EMBL" id="KAH7547298.1"/>
    </source>
</evidence>
<dbReference type="PANTHER" id="PTHR33168">
    <property type="entry name" value="STRESS INDUCED PROTEIN-RELATED"/>
    <property type="match status" value="1"/>
</dbReference>
<organism evidence="1 2">
    <name type="scientific">Ziziphus jujuba var. spinosa</name>
    <dbReference type="NCBI Taxonomy" id="714518"/>
    <lineage>
        <taxon>Eukaryota</taxon>
        <taxon>Viridiplantae</taxon>
        <taxon>Streptophyta</taxon>
        <taxon>Embryophyta</taxon>
        <taxon>Tracheophyta</taxon>
        <taxon>Spermatophyta</taxon>
        <taxon>Magnoliopsida</taxon>
        <taxon>eudicotyledons</taxon>
        <taxon>Gunneridae</taxon>
        <taxon>Pentapetalae</taxon>
        <taxon>rosids</taxon>
        <taxon>fabids</taxon>
        <taxon>Rosales</taxon>
        <taxon>Rhamnaceae</taxon>
        <taxon>Paliureae</taxon>
        <taxon>Ziziphus</taxon>
    </lineage>
</organism>